<accession>A0A5C6FIZ5</accession>
<proteinExistence type="predicted"/>
<gene>
    <name evidence="1" type="ORF">V7x_52230</name>
</gene>
<evidence type="ECO:0000313" key="1">
    <source>
        <dbReference type="EMBL" id="TWU60915.1"/>
    </source>
</evidence>
<protein>
    <submittedName>
        <fullName evidence="1">Uncharacterized protein</fullName>
    </submittedName>
</protein>
<sequence>MPPFDGACVHNDDELNLGQLREILTAAIIELSKKYPTIDSFHDWHEHDGFIVDSKSESWNTLRLAIQTDRTLFNSRHGDFAVRIAVCPTSYDWLLRYNIDEDDESDYNSATCDFDLTVAKHAKKSDIAGYLLSNFPNLLVEHDSHSWFKSNYGG</sequence>
<reference evidence="1 2" key="1">
    <citation type="submission" date="2019-02" db="EMBL/GenBank/DDBJ databases">
        <title>Deep-cultivation of Planctomycetes and their phenomic and genomic characterization uncovers novel biology.</title>
        <authorList>
            <person name="Wiegand S."/>
            <person name="Jogler M."/>
            <person name="Boedeker C."/>
            <person name="Pinto D."/>
            <person name="Vollmers J."/>
            <person name="Rivas-Marin E."/>
            <person name="Kohn T."/>
            <person name="Peeters S.H."/>
            <person name="Heuer A."/>
            <person name="Rast P."/>
            <person name="Oberbeckmann S."/>
            <person name="Bunk B."/>
            <person name="Jeske O."/>
            <person name="Meyerdierks A."/>
            <person name="Storesund J.E."/>
            <person name="Kallscheuer N."/>
            <person name="Luecker S."/>
            <person name="Lage O.M."/>
            <person name="Pohl T."/>
            <person name="Merkel B.J."/>
            <person name="Hornburger P."/>
            <person name="Mueller R.-W."/>
            <person name="Bruemmer F."/>
            <person name="Labrenz M."/>
            <person name="Spormann A.M."/>
            <person name="Op Den Camp H."/>
            <person name="Overmann J."/>
            <person name="Amann R."/>
            <person name="Jetten M.S.M."/>
            <person name="Mascher T."/>
            <person name="Medema M.H."/>
            <person name="Devos D.P."/>
            <person name="Kaster A.-K."/>
            <person name="Ovreas L."/>
            <person name="Rohde M."/>
            <person name="Galperin M.Y."/>
            <person name="Jogler C."/>
        </authorList>
    </citation>
    <scope>NUCLEOTIDE SEQUENCE [LARGE SCALE GENOMIC DNA]</scope>
    <source>
        <strain evidence="1 2">V7</strain>
    </source>
</reference>
<dbReference type="OrthoDB" id="9553780at2"/>
<evidence type="ECO:0000313" key="2">
    <source>
        <dbReference type="Proteomes" id="UP000316476"/>
    </source>
</evidence>
<comment type="caution">
    <text evidence="1">The sequence shown here is derived from an EMBL/GenBank/DDBJ whole genome shotgun (WGS) entry which is preliminary data.</text>
</comment>
<name>A0A5C6FIZ5_9PLAN</name>
<organism evidence="1 2">
    <name type="scientific">Crateriforma conspicua</name>
    <dbReference type="NCBI Taxonomy" id="2527996"/>
    <lineage>
        <taxon>Bacteria</taxon>
        <taxon>Pseudomonadati</taxon>
        <taxon>Planctomycetota</taxon>
        <taxon>Planctomycetia</taxon>
        <taxon>Planctomycetales</taxon>
        <taxon>Planctomycetaceae</taxon>
        <taxon>Crateriforma</taxon>
    </lineage>
</organism>
<dbReference type="EMBL" id="SJPZ01000003">
    <property type="protein sequence ID" value="TWU60915.1"/>
    <property type="molecule type" value="Genomic_DNA"/>
</dbReference>
<dbReference type="Proteomes" id="UP000316476">
    <property type="component" value="Unassembled WGS sequence"/>
</dbReference>
<dbReference type="AlphaFoldDB" id="A0A5C6FIZ5"/>